<dbReference type="EMBL" id="AOMF01000163">
    <property type="protein sequence ID" value="EMA51761.1"/>
    <property type="molecule type" value="Genomic_DNA"/>
</dbReference>
<dbReference type="RefSeq" id="WP_007741264.1">
    <property type="nucleotide sequence ID" value="NZ_AOMF01000163.1"/>
</dbReference>
<dbReference type="PROSITE" id="PS51318">
    <property type="entry name" value="TAT"/>
    <property type="match status" value="1"/>
</dbReference>
<feature type="region of interest" description="Disordered" evidence="1">
    <location>
        <begin position="185"/>
        <end position="211"/>
    </location>
</feature>
<evidence type="ECO:0000256" key="1">
    <source>
        <dbReference type="SAM" id="MobiDB-lite"/>
    </source>
</evidence>
<dbReference type="InterPro" id="IPR006311">
    <property type="entry name" value="TAT_signal"/>
</dbReference>
<protein>
    <submittedName>
        <fullName evidence="2">Uncharacterized protein</fullName>
    </submittedName>
</protein>
<name>M0N1L3_9EURY</name>
<accession>M0N1L3</accession>
<dbReference type="Proteomes" id="UP000011680">
    <property type="component" value="Unassembled WGS sequence"/>
</dbReference>
<dbReference type="PATRIC" id="fig|1227457.3.peg.2560"/>
<reference evidence="2 3" key="1">
    <citation type="journal article" date="2014" name="PLoS Genet.">
        <title>Phylogenetically driven sequencing of extremely halophilic archaea reveals strategies for static and dynamic osmo-response.</title>
        <authorList>
            <person name="Becker E.A."/>
            <person name="Seitzer P.M."/>
            <person name="Tritt A."/>
            <person name="Larsen D."/>
            <person name="Krusor M."/>
            <person name="Yao A.I."/>
            <person name="Wu D."/>
            <person name="Madern D."/>
            <person name="Eisen J.A."/>
            <person name="Darling A.E."/>
            <person name="Facciotti M.T."/>
        </authorList>
    </citation>
    <scope>NUCLEOTIDE SEQUENCE [LARGE SCALE GENOMIC DNA]</scope>
    <source>
        <strain evidence="2 3">JCM 13552</strain>
    </source>
</reference>
<sequence>MADDTEKDGIDRRRALSKIGATAAAGVVGIAGFQHFTRPAFAIDAESLSAADVDIASDDGTIQDVFLKPDLTYSWDGIDADPEEIEFVVSIQDGLDDDDYEKLGSETADLSSSGRDTNDGIYAFKEQLSIVEDGPWEKDEFHAEDDGETRTVGPIGLQIEGNLDAGDSEHSDTKTAEFEVNVTNNSVEFGSGDGNDSAGGGIGGNAGTGGS</sequence>
<proteinExistence type="predicted"/>
<organism evidence="2 3">
    <name type="scientific">Halococcus thailandensis JCM 13552</name>
    <dbReference type="NCBI Taxonomy" id="1227457"/>
    <lineage>
        <taxon>Archaea</taxon>
        <taxon>Methanobacteriati</taxon>
        <taxon>Methanobacteriota</taxon>
        <taxon>Stenosarchaea group</taxon>
        <taxon>Halobacteria</taxon>
        <taxon>Halobacteriales</taxon>
        <taxon>Halococcaceae</taxon>
        <taxon>Halococcus</taxon>
    </lineage>
</organism>
<gene>
    <name evidence="2" type="ORF">C451_13436</name>
</gene>
<comment type="caution">
    <text evidence="2">The sequence shown here is derived from an EMBL/GenBank/DDBJ whole genome shotgun (WGS) entry which is preliminary data.</text>
</comment>
<dbReference type="AlphaFoldDB" id="M0N1L3"/>
<evidence type="ECO:0000313" key="2">
    <source>
        <dbReference type="EMBL" id="EMA51761.1"/>
    </source>
</evidence>
<feature type="compositionally biased region" description="Gly residues" evidence="1">
    <location>
        <begin position="191"/>
        <end position="211"/>
    </location>
</feature>
<evidence type="ECO:0000313" key="3">
    <source>
        <dbReference type="Proteomes" id="UP000011680"/>
    </source>
</evidence>
<keyword evidence="3" id="KW-1185">Reference proteome</keyword>
<dbReference type="OrthoDB" id="213757at2157"/>